<dbReference type="InterPro" id="IPR021833">
    <property type="entry name" value="DUF3425"/>
</dbReference>
<feature type="region of interest" description="Disordered" evidence="1">
    <location>
        <begin position="74"/>
        <end position="102"/>
    </location>
</feature>
<evidence type="ECO:0000256" key="1">
    <source>
        <dbReference type="SAM" id="MobiDB-lite"/>
    </source>
</evidence>
<dbReference type="PANTHER" id="PTHR38116">
    <property type="entry name" value="CHROMOSOME 7, WHOLE GENOME SHOTGUN SEQUENCE"/>
    <property type="match status" value="1"/>
</dbReference>
<sequence length="383" mass="41025">MDAVPPLHPSSNSTSTKPKTRQRIHKPPTLLKVPNINDDAPERKRILNVLAQRRYRERKRQSRASAAVELLTEASSRDASVVGTDSSLSEHGAADGSRSPEVATTEAMTVVEPLNLDLVESWDAGIYADLHSSCTYSGVLGILGDGPVPTEASSSSASSTSPSLPPTIDPSRLLDPALSLGDTTAPPSFLDSYYLPMPELTLLRAFLRIATRFNCPTSIWDLNACSPFCPASPSSPTGLPCHWQPTPSQLLVPHHPLLDMLPWPSVRDKLITVLFGLPPELSSPATRPPALGGGTTEPGGAGAVGGALGSVAQLAYDMEDAAEGMRLWGANPCDPGAWEIGQVLFERWWFVFDRAVVEQSNRWRQARGAARLCLPGGKQKVSS</sequence>
<dbReference type="EMBL" id="JANBVO010000056">
    <property type="protein sequence ID" value="KAJ9132516.1"/>
    <property type="molecule type" value="Genomic_DNA"/>
</dbReference>
<dbReference type="PANTHER" id="PTHR38116:SF9">
    <property type="entry name" value="BZIP DOMAIN-CONTAINING PROTEIN"/>
    <property type="match status" value="1"/>
</dbReference>
<name>A0AA38R3D7_9PEZI</name>
<feature type="compositionally biased region" description="Low complexity" evidence="1">
    <location>
        <begin position="148"/>
        <end position="162"/>
    </location>
</feature>
<feature type="region of interest" description="Disordered" evidence="1">
    <location>
        <begin position="1"/>
        <end position="38"/>
    </location>
</feature>
<evidence type="ECO:0000313" key="3">
    <source>
        <dbReference type="Proteomes" id="UP001174694"/>
    </source>
</evidence>
<keyword evidence="3" id="KW-1185">Reference proteome</keyword>
<protein>
    <submittedName>
        <fullName evidence="2">DUF3425 domain protein</fullName>
    </submittedName>
</protein>
<proteinExistence type="predicted"/>
<organism evidence="2 3">
    <name type="scientific">Pleurostoma richardsiae</name>
    <dbReference type="NCBI Taxonomy" id="41990"/>
    <lineage>
        <taxon>Eukaryota</taxon>
        <taxon>Fungi</taxon>
        <taxon>Dikarya</taxon>
        <taxon>Ascomycota</taxon>
        <taxon>Pezizomycotina</taxon>
        <taxon>Sordariomycetes</taxon>
        <taxon>Sordariomycetidae</taxon>
        <taxon>Calosphaeriales</taxon>
        <taxon>Pleurostomataceae</taxon>
        <taxon>Pleurostoma</taxon>
    </lineage>
</organism>
<feature type="compositionally biased region" description="Polar residues" evidence="1">
    <location>
        <begin position="74"/>
        <end position="89"/>
    </location>
</feature>
<dbReference type="AlphaFoldDB" id="A0AA38R3D7"/>
<comment type="caution">
    <text evidence="2">The sequence shown here is derived from an EMBL/GenBank/DDBJ whole genome shotgun (WGS) entry which is preliminary data.</text>
</comment>
<gene>
    <name evidence="2" type="ORF">NKR23_g11183</name>
</gene>
<dbReference type="Pfam" id="PF11905">
    <property type="entry name" value="DUF3425"/>
    <property type="match status" value="1"/>
</dbReference>
<dbReference type="CDD" id="cd14688">
    <property type="entry name" value="bZIP_YAP"/>
    <property type="match status" value="1"/>
</dbReference>
<reference evidence="2" key="1">
    <citation type="submission" date="2022-07" db="EMBL/GenBank/DDBJ databases">
        <title>Fungi with potential for degradation of polypropylene.</title>
        <authorList>
            <person name="Gostincar C."/>
        </authorList>
    </citation>
    <scope>NUCLEOTIDE SEQUENCE</scope>
    <source>
        <strain evidence="2">EXF-13308</strain>
    </source>
</reference>
<feature type="region of interest" description="Disordered" evidence="1">
    <location>
        <begin position="148"/>
        <end position="177"/>
    </location>
</feature>
<evidence type="ECO:0000313" key="2">
    <source>
        <dbReference type="EMBL" id="KAJ9132516.1"/>
    </source>
</evidence>
<dbReference type="Proteomes" id="UP001174694">
    <property type="component" value="Unassembled WGS sequence"/>
</dbReference>
<accession>A0AA38R3D7</accession>